<feature type="region of interest" description="Disordered" evidence="1">
    <location>
        <begin position="93"/>
        <end position="116"/>
    </location>
</feature>
<proteinExistence type="predicted"/>
<sequence>MLQWNIEADRITTNNTSETQAKLSVAFSLFAPLSFHVLRPSFRGPKILIKAVNLAVSKSWRLSTKLFDRDVSSCVQAGNSIYLRELDLEEDGDRQFDQDVDERDEDGIDRGEDAEVDSEAKLDNPLAACSCDFLRSSLTVSIQRLHNDSQLDIDGAGELGDDVDAHLDVGDDLGNDGLAVAVLSVIAFVCTTELRLDEPKSKVRNRPLTEEVNIDIELDIEVEQRGHWSLTSVRATSMLLGLLVPATQGRGSRSGAAHVSMLKRA</sequence>
<evidence type="ECO:0000313" key="3">
    <source>
        <dbReference type="Proteomes" id="UP000614334"/>
    </source>
</evidence>
<reference evidence="2" key="1">
    <citation type="submission" date="2020-09" db="EMBL/GenBank/DDBJ databases">
        <title>Comparative genome analyses of four rice-infecting Rhizoctonia solani isolates reveal extensive enrichment of homogalacturonan modification genes.</title>
        <authorList>
            <person name="Lee D.-Y."/>
            <person name="Jeon J."/>
            <person name="Kim K.-T."/>
            <person name="Cheong K."/>
            <person name="Song H."/>
            <person name="Choi G."/>
            <person name="Ko J."/>
            <person name="Opiyo S.O."/>
            <person name="Zuo S."/>
            <person name="Madhav S."/>
            <person name="Lee Y.-H."/>
            <person name="Wang G.-L."/>
        </authorList>
    </citation>
    <scope>NUCLEOTIDE SEQUENCE</scope>
    <source>
        <strain evidence="2">AG1-IA B2</strain>
    </source>
</reference>
<dbReference type="EMBL" id="JACYCF010000020">
    <property type="protein sequence ID" value="KAF8750553.1"/>
    <property type="molecule type" value="Genomic_DNA"/>
</dbReference>
<dbReference type="AlphaFoldDB" id="A0A8H7LY69"/>
<accession>A0A8H7LY69</accession>
<comment type="caution">
    <text evidence="2">The sequence shown here is derived from an EMBL/GenBank/DDBJ whole genome shotgun (WGS) entry which is preliminary data.</text>
</comment>
<dbReference type="Proteomes" id="UP000614334">
    <property type="component" value="Unassembled WGS sequence"/>
</dbReference>
<name>A0A8H7LY69_9AGAM</name>
<feature type="compositionally biased region" description="Acidic residues" evidence="1">
    <location>
        <begin position="93"/>
        <end position="107"/>
    </location>
</feature>
<evidence type="ECO:0000313" key="2">
    <source>
        <dbReference type="EMBL" id="KAF8750553.1"/>
    </source>
</evidence>
<protein>
    <submittedName>
        <fullName evidence="2">Uncharacterized protein</fullName>
    </submittedName>
</protein>
<evidence type="ECO:0000256" key="1">
    <source>
        <dbReference type="SAM" id="MobiDB-lite"/>
    </source>
</evidence>
<gene>
    <name evidence="2" type="ORF">RHS01_09256</name>
</gene>
<organism evidence="2 3">
    <name type="scientific">Rhizoctonia solani</name>
    <dbReference type="NCBI Taxonomy" id="456999"/>
    <lineage>
        <taxon>Eukaryota</taxon>
        <taxon>Fungi</taxon>
        <taxon>Dikarya</taxon>
        <taxon>Basidiomycota</taxon>
        <taxon>Agaricomycotina</taxon>
        <taxon>Agaricomycetes</taxon>
        <taxon>Cantharellales</taxon>
        <taxon>Ceratobasidiaceae</taxon>
        <taxon>Rhizoctonia</taxon>
    </lineage>
</organism>